<gene>
    <name evidence="5" type="primary">GBP3</name>
    <name evidence="5" type="ORF">AWC38_SpisGene10781</name>
</gene>
<evidence type="ECO:0000313" key="6">
    <source>
        <dbReference type="Proteomes" id="UP000225706"/>
    </source>
</evidence>
<accession>A0A2B4S6C9</accession>
<proteinExistence type="predicted"/>
<keyword evidence="1" id="KW-0378">Hydrolase</keyword>
<feature type="compositionally biased region" description="Basic and acidic residues" evidence="2">
    <location>
        <begin position="111"/>
        <end position="121"/>
    </location>
</feature>
<feature type="region of interest" description="Disordered" evidence="2">
    <location>
        <begin position="244"/>
        <end position="263"/>
    </location>
</feature>
<dbReference type="EMBL" id="LSMT01000172">
    <property type="protein sequence ID" value="PFX24609.1"/>
    <property type="molecule type" value="Genomic_DNA"/>
</dbReference>
<dbReference type="SUPFAM" id="SSF48340">
    <property type="entry name" value="Interferon-induced guanylate-binding protein 1 (GBP1), C-terminal domain"/>
    <property type="match status" value="1"/>
</dbReference>
<evidence type="ECO:0000256" key="1">
    <source>
        <dbReference type="ARBA" id="ARBA00022801"/>
    </source>
</evidence>
<dbReference type="InterPro" id="IPR003191">
    <property type="entry name" value="Guanylate-bd/ATL_C"/>
</dbReference>
<dbReference type="Proteomes" id="UP000225706">
    <property type="component" value="Unassembled WGS sequence"/>
</dbReference>
<feature type="region of interest" description="Disordered" evidence="2">
    <location>
        <begin position="880"/>
        <end position="900"/>
    </location>
</feature>
<dbReference type="PANTHER" id="PTHR10751">
    <property type="entry name" value="GUANYLATE BINDING PROTEIN"/>
    <property type="match status" value="1"/>
</dbReference>
<reference evidence="6" key="1">
    <citation type="journal article" date="2017" name="bioRxiv">
        <title>Comparative analysis of the genomes of Stylophora pistillata and Acropora digitifera provides evidence for extensive differences between species of corals.</title>
        <authorList>
            <person name="Voolstra C.R."/>
            <person name="Li Y."/>
            <person name="Liew Y.J."/>
            <person name="Baumgarten S."/>
            <person name="Zoccola D."/>
            <person name="Flot J.-F."/>
            <person name="Tambutte S."/>
            <person name="Allemand D."/>
            <person name="Aranda M."/>
        </authorList>
    </citation>
    <scope>NUCLEOTIDE SEQUENCE [LARGE SCALE GENOMIC DNA]</scope>
</reference>
<evidence type="ECO:0000256" key="2">
    <source>
        <dbReference type="SAM" id="MobiDB-lite"/>
    </source>
</evidence>
<dbReference type="AlphaFoldDB" id="A0A2B4S6C9"/>
<evidence type="ECO:0000259" key="4">
    <source>
        <dbReference type="Pfam" id="PF02841"/>
    </source>
</evidence>
<feature type="domain" description="Guanylate-binding protein N-terminal" evidence="3">
    <location>
        <begin position="314"/>
        <end position="373"/>
    </location>
</feature>
<dbReference type="Gene3D" id="1.20.1000.10">
    <property type="entry name" value="Guanylate-binding protein, C-terminal domain"/>
    <property type="match status" value="1"/>
</dbReference>
<feature type="compositionally biased region" description="Basic and acidic residues" evidence="2">
    <location>
        <begin position="223"/>
        <end position="232"/>
    </location>
</feature>
<dbReference type="SUPFAM" id="SSF52540">
    <property type="entry name" value="P-loop containing nucleoside triphosphate hydrolases"/>
    <property type="match status" value="1"/>
</dbReference>
<feature type="region of interest" description="Disordered" evidence="2">
    <location>
        <begin position="50"/>
        <end position="140"/>
    </location>
</feature>
<feature type="compositionally biased region" description="Basic and acidic residues" evidence="2">
    <location>
        <begin position="880"/>
        <end position="895"/>
    </location>
</feature>
<sequence length="919" mass="104799">MLIEKVTDSKYPNTYAGQGLIEERSKMYLYQTEDEEEAVRKAISLSLESYQQEQEKKKQSNTSSDKRRQLSNSRRPRSLFSPKGTKCRSTPFLSHESNYLPTTVSTSLSSKESEENAKSCRESQTTGRGMDASNSPATGNGRWLLQLDELFTDQNYKEKEQCSKSPHVWKGSGGARGTRKANSIANFGSKEEEELRNGVLAVLSSDQVTKKTEQRTKSSQKYRGREVDERKDGLHTEVSTIQISKETEESAKSHKVSMKGTGAASGASSVSKALALSMEKAIPLCLPNNFTWDPTTGKIQKTGDERCVLDPVPAAIKILENIKEPVSVVSIAGPYRDGKSYILGEVFGGKNVFSIGHSMDPETFGLWMWIVPEVFQQIRIRSKGGPHDKDLFRNTFPFFIWLLRDVSNTLPPDCKDLNQFLAKRVFKESSATTSDERERQKATESILQLFAGFDAFALPIPTQDSEVLEDIGNSREKLSEKFLQGLKEFEVLLKSKLAPKRSVNKGERITGKALGALVKLYTDALNDPDAIPNVEAAWDTYVKKTCSEAKTHALGTYDQNMTQVMTSIFPCEVQELLKRHEYYQRRCMKVFEKEMAEFTSTCIDEDFNELLENTDQRMKAWKTKNASCTRQACEELLRGLKASYVDPILKRVRNSRLGEEVKYGDIMDKCNAVTNKFQKKATGAKYVRADVFFKFTEELLEEVSRHGEILSKMRDYNEDLAKDKMVKAYQERMKMKLQEDINQMKKKEKAWERKVTMLQEKQQTEIENVREQAKAEKKSLERNLEIMKDANMTVQKQFQAQVNAAAERERQANQALKDLRQQCRSEKRKAQEQKEGLRKEMQTLAEGNEKAQAQLKQQLEAHNSRVKQNSDMIRDLQDQLTNSEKELSSLSRQKESLQAQLKEATKPGFFRWIKKSLFG</sequence>
<dbReference type="InterPro" id="IPR027417">
    <property type="entry name" value="P-loop_NTPase"/>
</dbReference>
<evidence type="ECO:0000259" key="3">
    <source>
        <dbReference type="Pfam" id="PF02263"/>
    </source>
</evidence>
<dbReference type="Pfam" id="PF02841">
    <property type="entry name" value="GBP_C"/>
    <property type="match status" value="1"/>
</dbReference>
<feature type="domain" description="Guanylate-binding protein N-terminal" evidence="3">
    <location>
        <begin position="387"/>
        <end position="493"/>
    </location>
</feature>
<dbReference type="OrthoDB" id="2135133at2759"/>
<evidence type="ECO:0000313" key="5">
    <source>
        <dbReference type="EMBL" id="PFX24609.1"/>
    </source>
</evidence>
<dbReference type="Gene3D" id="3.40.50.300">
    <property type="entry name" value="P-loop containing nucleotide triphosphate hydrolases"/>
    <property type="match status" value="2"/>
</dbReference>
<feature type="region of interest" description="Disordered" evidence="2">
    <location>
        <begin position="206"/>
        <end position="232"/>
    </location>
</feature>
<keyword evidence="6" id="KW-1185">Reference proteome</keyword>
<dbReference type="GO" id="GO:0003924">
    <property type="term" value="F:GTPase activity"/>
    <property type="evidence" value="ECO:0007669"/>
    <property type="project" value="InterPro"/>
</dbReference>
<organism evidence="5 6">
    <name type="scientific">Stylophora pistillata</name>
    <name type="common">Smooth cauliflower coral</name>
    <dbReference type="NCBI Taxonomy" id="50429"/>
    <lineage>
        <taxon>Eukaryota</taxon>
        <taxon>Metazoa</taxon>
        <taxon>Cnidaria</taxon>
        <taxon>Anthozoa</taxon>
        <taxon>Hexacorallia</taxon>
        <taxon>Scleractinia</taxon>
        <taxon>Astrocoeniina</taxon>
        <taxon>Pocilloporidae</taxon>
        <taxon>Stylophora</taxon>
    </lineage>
</organism>
<dbReference type="Pfam" id="PF02263">
    <property type="entry name" value="GBP"/>
    <property type="match status" value="2"/>
</dbReference>
<feature type="compositionally biased region" description="Basic and acidic residues" evidence="2">
    <location>
        <begin position="53"/>
        <end position="68"/>
    </location>
</feature>
<protein>
    <submittedName>
        <fullName evidence="5">Guanylate-binding protein 3</fullName>
    </submittedName>
</protein>
<feature type="compositionally biased region" description="Polar residues" evidence="2">
    <location>
        <begin position="87"/>
        <end position="110"/>
    </location>
</feature>
<dbReference type="GO" id="GO:0005525">
    <property type="term" value="F:GTP binding"/>
    <property type="evidence" value="ECO:0007669"/>
    <property type="project" value="InterPro"/>
</dbReference>
<feature type="compositionally biased region" description="Polar residues" evidence="2">
    <location>
        <begin position="122"/>
        <end position="138"/>
    </location>
</feature>
<feature type="domain" description="Guanylate-binding protein/Atlastin C-terminal" evidence="4">
    <location>
        <begin position="506"/>
        <end position="803"/>
    </location>
</feature>
<dbReference type="InterPro" id="IPR015894">
    <property type="entry name" value="Guanylate-bd_N"/>
</dbReference>
<comment type="caution">
    <text evidence="5">The sequence shown here is derived from an EMBL/GenBank/DDBJ whole genome shotgun (WGS) entry which is preliminary data.</text>
</comment>
<name>A0A2B4S6C9_STYPI</name>
<dbReference type="InterPro" id="IPR036543">
    <property type="entry name" value="Guanylate-bd_C_sf"/>
</dbReference>